<name>A0A9X7UXL3_9GAMM</name>
<evidence type="ECO:0000259" key="8">
    <source>
        <dbReference type="Pfam" id="PF12801"/>
    </source>
</evidence>
<dbReference type="GO" id="GO:0046872">
    <property type="term" value="F:metal ion binding"/>
    <property type="evidence" value="ECO:0007669"/>
    <property type="project" value="UniProtKB-KW"/>
</dbReference>
<keyword evidence="10" id="KW-1185">Reference proteome</keyword>
<dbReference type="Pfam" id="PF12801">
    <property type="entry name" value="Fer4_5"/>
    <property type="match status" value="2"/>
</dbReference>
<evidence type="ECO:0000256" key="7">
    <source>
        <dbReference type="SAM" id="Phobius"/>
    </source>
</evidence>
<dbReference type="KEGG" id="vcw:GJQ55_05065"/>
<keyword evidence="7" id="KW-0812">Transmembrane</keyword>
<dbReference type="GO" id="GO:0005886">
    <property type="term" value="C:plasma membrane"/>
    <property type="evidence" value="ECO:0007669"/>
    <property type="project" value="TreeGrafter"/>
</dbReference>
<dbReference type="EMBL" id="CP046056">
    <property type="protein sequence ID" value="QQD23888.1"/>
    <property type="molecule type" value="Genomic_DNA"/>
</dbReference>
<evidence type="ECO:0000313" key="10">
    <source>
        <dbReference type="Proteomes" id="UP000596074"/>
    </source>
</evidence>
<dbReference type="RefSeq" id="WP_228346431.1">
    <property type="nucleotide sequence ID" value="NZ_CP046056.1"/>
</dbReference>
<feature type="transmembrane region" description="Helical" evidence="7">
    <location>
        <begin position="131"/>
        <end position="153"/>
    </location>
</feature>
<keyword evidence="3" id="KW-0479">Metal-binding</keyword>
<proteinExistence type="predicted"/>
<keyword evidence="7" id="KW-0472">Membrane</keyword>
<feature type="transmembrane region" description="Helical" evidence="7">
    <location>
        <begin position="165"/>
        <end position="186"/>
    </location>
</feature>
<keyword evidence="5" id="KW-0408">Iron</keyword>
<keyword evidence="2" id="KW-0004">4Fe-4S</keyword>
<organism evidence="9 10">
    <name type="scientific">Venatoribacter cucullus</name>
    <dbReference type="NCBI Taxonomy" id="2661630"/>
    <lineage>
        <taxon>Bacteria</taxon>
        <taxon>Pseudomonadati</taxon>
        <taxon>Pseudomonadota</taxon>
        <taxon>Gammaproteobacteria</taxon>
        <taxon>Oceanospirillales</taxon>
        <taxon>Oceanospirillaceae</taxon>
        <taxon>Venatoribacter</taxon>
    </lineage>
</organism>
<sequence>MKTGSQDLRLVTRSAFFWLFVLAPVLDIFRLDLTRGHFIVLGFDWTLGLTPVAGQSPASVFSQLFWSLGLPVLGTLILLIVIVWRWGRIYCGWLCPHFSMLEWLDNKMQHWIGRRSVWEKNTAPARYGAKLVLALWILAVSFLWAVSLLSYLLPPIPLWQQLWTFSVPLYPLIFLAVATLLFVIEFTFARHWFCRYGCAVGIFQSLIWSLNPRAMVVGFQKNRGKDCRDCNACDQVCPMRLAPRASKQRKITCTQCAQCISTCADVQKDNPAGPLLYWASGDDAASQERQLPKIIARERD</sequence>
<keyword evidence="1" id="KW-0813">Transport</keyword>
<evidence type="ECO:0000256" key="2">
    <source>
        <dbReference type="ARBA" id="ARBA00022485"/>
    </source>
</evidence>
<evidence type="ECO:0000256" key="6">
    <source>
        <dbReference type="ARBA" id="ARBA00023014"/>
    </source>
</evidence>
<feature type="transmembrane region" description="Helical" evidence="7">
    <location>
        <begin position="64"/>
        <end position="84"/>
    </location>
</feature>
<feature type="transmembrane region" description="Helical" evidence="7">
    <location>
        <begin position="38"/>
        <end position="58"/>
    </location>
</feature>
<reference evidence="9 10" key="1">
    <citation type="submission" date="2019-11" db="EMBL/GenBank/DDBJ databases">
        <title>Venatorbacter sp. nov. a predator of Campylobacter and other Gram-negative bacteria.</title>
        <authorList>
            <person name="Saeedi A."/>
            <person name="Cummings N.J."/>
            <person name="Connerton I.F."/>
            <person name="Connerton P.L."/>
        </authorList>
    </citation>
    <scope>NUCLEOTIDE SEQUENCE [LARGE SCALE GENOMIC DNA]</scope>
    <source>
        <strain evidence="9">XL5</strain>
    </source>
</reference>
<keyword evidence="6" id="KW-0411">Iron-sulfur</keyword>
<protein>
    <submittedName>
        <fullName evidence="9">4Fe-4S binding protein</fullName>
    </submittedName>
</protein>
<dbReference type="InterPro" id="IPR017900">
    <property type="entry name" value="4Fe4S_Fe_S_CS"/>
</dbReference>
<evidence type="ECO:0000256" key="1">
    <source>
        <dbReference type="ARBA" id="ARBA00022448"/>
    </source>
</evidence>
<dbReference type="InterPro" id="IPR017896">
    <property type="entry name" value="4Fe4S_Fe-S-bd"/>
</dbReference>
<dbReference type="InterPro" id="IPR051684">
    <property type="entry name" value="Electron_Trans/Redox"/>
</dbReference>
<dbReference type="GO" id="GO:0051539">
    <property type="term" value="F:4 iron, 4 sulfur cluster binding"/>
    <property type="evidence" value="ECO:0007669"/>
    <property type="project" value="UniProtKB-KW"/>
</dbReference>
<dbReference type="PANTHER" id="PTHR30176:SF3">
    <property type="entry name" value="FERREDOXIN-TYPE PROTEIN NAPH"/>
    <property type="match status" value="1"/>
</dbReference>
<evidence type="ECO:0000256" key="4">
    <source>
        <dbReference type="ARBA" id="ARBA00022982"/>
    </source>
</evidence>
<dbReference type="PANTHER" id="PTHR30176">
    <property type="entry name" value="FERREDOXIN-TYPE PROTEIN NAPH"/>
    <property type="match status" value="1"/>
</dbReference>
<gene>
    <name evidence="9" type="ORF">GJQ55_05065</name>
</gene>
<feature type="transmembrane region" description="Helical" evidence="7">
    <location>
        <begin position="15"/>
        <end position="31"/>
    </location>
</feature>
<dbReference type="Proteomes" id="UP000596074">
    <property type="component" value="Chromosome"/>
</dbReference>
<dbReference type="PROSITE" id="PS00198">
    <property type="entry name" value="4FE4S_FER_1"/>
    <property type="match status" value="1"/>
</dbReference>
<evidence type="ECO:0000256" key="5">
    <source>
        <dbReference type="ARBA" id="ARBA00023004"/>
    </source>
</evidence>
<evidence type="ECO:0000313" key="9">
    <source>
        <dbReference type="EMBL" id="QQD23888.1"/>
    </source>
</evidence>
<dbReference type="SUPFAM" id="SSF54862">
    <property type="entry name" value="4Fe-4S ferredoxins"/>
    <property type="match status" value="1"/>
</dbReference>
<feature type="domain" description="4Fe-4S ferredoxin-type" evidence="8">
    <location>
        <begin position="173"/>
        <end position="208"/>
    </location>
</feature>
<feature type="domain" description="4Fe-4S ferredoxin-type" evidence="8">
    <location>
        <begin position="70"/>
        <end position="114"/>
    </location>
</feature>
<dbReference type="AlphaFoldDB" id="A0A9X7UXL3"/>
<evidence type="ECO:0000256" key="3">
    <source>
        <dbReference type="ARBA" id="ARBA00022723"/>
    </source>
</evidence>
<keyword evidence="4" id="KW-0249">Electron transport</keyword>
<accession>A0A9X7UXL3</accession>
<keyword evidence="7" id="KW-1133">Transmembrane helix</keyword>